<proteinExistence type="predicted"/>
<reference evidence="1" key="1">
    <citation type="journal article" date="2014" name="Int. J. Syst. Evol. Microbiol.">
        <title>Complete genome sequence of Corynebacterium casei LMG S-19264T (=DSM 44701T), isolated from a smear-ripened cheese.</title>
        <authorList>
            <consortium name="US DOE Joint Genome Institute (JGI-PGF)"/>
            <person name="Walter F."/>
            <person name="Albersmeier A."/>
            <person name="Kalinowski J."/>
            <person name="Ruckert C."/>
        </authorList>
    </citation>
    <scope>NUCLEOTIDE SEQUENCE</scope>
    <source>
        <strain evidence="1">JCM 4988</strain>
    </source>
</reference>
<sequence length="76" mass="8316">MPLMTPQTPVRIQYRRFPPRSSSRTPPTASITLPAPVRVREYARGSGGRDRQATVERATAHCAAELEGLDPATAQD</sequence>
<comment type="caution">
    <text evidence="1">The sequence shown here is derived from an EMBL/GenBank/DDBJ whole genome shotgun (WGS) entry which is preliminary data.</text>
</comment>
<keyword evidence="2" id="KW-1185">Reference proteome</keyword>
<evidence type="ECO:0000313" key="2">
    <source>
        <dbReference type="Proteomes" id="UP000630936"/>
    </source>
</evidence>
<dbReference type="AlphaFoldDB" id="A0A918Q087"/>
<accession>A0A918Q087</accession>
<name>A0A918Q087_9ACTN</name>
<organism evidence="1 2">
    <name type="scientific">Streptomyces inusitatus</name>
    <dbReference type="NCBI Taxonomy" id="68221"/>
    <lineage>
        <taxon>Bacteria</taxon>
        <taxon>Bacillati</taxon>
        <taxon>Actinomycetota</taxon>
        <taxon>Actinomycetes</taxon>
        <taxon>Kitasatosporales</taxon>
        <taxon>Streptomycetaceae</taxon>
        <taxon>Streptomyces</taxon>
    </lineage>
</organism>
<protein>
    <submittedName>
        <fullName evidence="1">Uncharacterized protein</fullName>
    </submittedName>
</protein>
<dbReference type="EMBL" id="BMWG01000004">
    <property type="protein sequence ID" value="GGZ27317.1"/>
    <property type="molecule type" value="Genomic_DNA"/>
</dbReference>
<dbReference type="Proteomes" id="UP000630936">
    <property type="component" value="Unassembled WGS sequence"/>
</dbReference>
<reference evidence="1" key="2">
    <citation type="submission" date="2020-09" db="EMBL/GenBank/DDBJ databases">
        <authorList>
            <person name="Sun Q."/>
            <person name="Ohkuma M."/>
        </authorList>
    </citation>
    <scope>NUCLEOTIDE SEQUENCE</scope>
    <source>
        <strain evidence="1">JCM 4988</strain>
    </source>
</reference>
<evidence type="ECO:0000313" key="1">
    <source>
        <dbReference type="EMBL" id="GGZ27317.1"/>
    </source>
</evidence>
<gene>
    <name evidence="1" type="ORF">GCM10010387_20890</name>
</gene>